<evidence type="ECO:0000313" key="1">
    <source>
        <dbReference type="EMBL" id="KDQ18985.1"/>
    </source>
</evidence>
<dbReference type="InterPro" id="IPR052980">
    <property type="entry name" value="Crinkler_effector"/>
</dbReference>
<dbReference type="InParanoid" id="A0A067MWA2"/>
<dbReference type="PANTHER" id="PTHR33129:SF1">
    <property type="entry name" value="ATP-BINDING PROTEIN"/>
    <property type="match status" value="1"/>
</dbReference>
<keyword evidence="2" id="KW-1185">Reference proteome</keyword>
<sequence>MPNLAREYLALDGEDALPTFSENSNEARISSPSARLGPLQAQAGDQVKSKIINAAQGDDEESIPCDVPPPPTLGQLMESGPYHPNRHALTQHLRRLHSKFWNRGDDARAIILSTGIRQFGGKAEEFTLMNLGPGFETFFGGHSTILVREEYKRLIAALSVPNRDEYGAGLLGQPGIGKSTFIYYLLVERILSGQRTILQCQYDVIYELHEGGVKAWLRDNFFPSPSDDWALVDTSDSLTAPHTNLRGTHFTITAFKPAPAAWQRWCYAENAIIAVVKPWTKHEIVYAGLKISNPPLDTGRLQEAYDSHGPSPRLCFCFALYPQCMAEWKRDTVEAIAKVAAKDPNLFATRCLGREWDPPSLYHQVFLVDVSDNGHGQKVSIISPLVVQLIVEELDRHGGPEVWEEFDMFRISSFHESGRCIWAMHSMNAIVGGITRQTKLHCLSRPPDANRVLESVELTLPLPSPLPYGNLESLPQELNKAHARPTLFQPKIRTEGAFDSILVAQDYIAFFDATISRLVGATSAGLYERLDALVGALKAANMSQRLPSESCRWRLVFLVPKKDLACWEYVPDWRKKVPKGSWKEHLDAYVFCPEAGVLEIQERPRSVAASRSKV</sequence>
<proteinExistence type="predicted"/>
<name>A0A067MWA2_BOTB1</name>
<reference evidence="2" key="1">
    <citation type="journal article" date="2014" name="Proc. Natl. Acad. Sci. U.S.A.">
        <title>Extensive sampling of basidiomycete genomes demonstrates inadequacy of the white-rot/brown-rot paradigm for wood decay fungi.</title>
        <authorList>
            <person name="Riley R."/>
            <person name="Salamov A.A."/>
            <person name="Brown D.W."/>
            <person name="Nagy L.G."/>
            <person name="Floudas D."/>
            <person name="Held B.W."/>
            <person name="Levasseur A."/>
            <person name="Lombard V."/>
            <person name="Morin E."/>
            <person name="Otillar R."/>
            <person name="Lindquist E.A."/>
            <person name="Sun H."/>
            <person name="LaButti K.M."/>
            <person name="Schmutz J."/>
            <person name="Jabbour D."/>
            <person name="Luo H."/>
            <person name="Baker S.E."/>
            <person name="Pisabarro A.G."/>
            <person name="Walton J.D."/>
            <person name="Blanchette R.A."/>
            <person name="Henrissat B."/>
            <person name="Martin F."/>
            <person name="Cullen D."/>
            <person name="Hibbett D.S."/>
            <person name="Grigoriev I.V."/>
        </authorList>
    </citation>
    <scope>NUCLEOTIDE SEQUENCE [LARGE SCALE GENOMIC DNA]</scope>
    <source>
        <strain evidence="2">FD-172 SS1</strain>
    </source>
</reference>
<dbReference type="PANTHER" id="PTHR33129">
    <property type="entry name" value="PROTEIN KINASE DOMAIN-CONTAINING PROTEIN-RELATED"/>
    <property type="match status" value="1"/>
</dbReference>
<protein>
    <submittedName>
        <fullName evidence="1">Uncharacterized protein</fullName>
    </submittedName>
</protein>
<dbReference type="AlphaFoldDB" id="A0A067MWA2"/>
<dbReference type="EMBL" id="KL198020">
    <property type="protein sequence ID" value="KDQ18985.1"/>
    <property type="molecule type" value="Genomic_DNA"/>
</dbReference>
<dbReference type="HOGENOM" id="CLU_444793_0_0_1"/>
<accession>A0A067MWA2</accession>
<evidence type="ECO:0000313" key="2">
    <source>
        <dbReference type="Proteomes" id="UP000027195"/>
    </source>
</evidence>
<dbReference type="OrthoDB" id="2340858at2759"/>
<dbReference type="Proteomes" id="UP000027195">
    <property type="component" value="Unassembled WGS sequence"/>
</dbReference>
<gene>
    <name evidence="1" type="ORF">BOTBODRAFT_184788</name>
</gene>
<organism evidence="1 2">
    <name type="scientific">Botryobasidium botryosum (strain FD-172 SS1)</name>
    <dbReference type="NCBI Taxonomy" id="930990"/>
    <lineage>
        <taxon>Eukaryota</taxon>
        <taxon>Fungi</taxon>
        <taxon>Dikarya</taxon>
        <taxon>Basidiomycota</taxon>
        <taxon>Agaricomycotina</taxon>
        <taxon>Agaricomycetes</taxon>
        <taxon>Cantharellales</taxon>
        <taxon>Botryobasidiaceae</taxon>
        <taxon>Botryobasidium</taxon>
    </lineage>
</organism>